<evidence type="ECO:0000256" key="3">
    <source>
        <dbReference type="ARBA" id="ARBA00022748"/>
    </source>
</evidence>
<reference evidence="8 9" key="1">
    <citation type="submission" date="2019-06" db="EMBL/GenBank/DDBJ databases">
        <title>Sequencing the genomes of 1000 actinobacteria strains.</title>
        <authorList>
            <person name="Klenk H.-P."/>
        </authorList>
    </citation>
    <scope>NUCLEOTIDE SEQUENCE [LARGE SCALE GENOMIC DNA]</scope>
    <source>
        <strain evidence="8 9">DSM 18031</strain>
    </source>
</reference>
<keyword evidence="4 6" id="KW-1133">Transmembrane helix</keyword>
<dbReference type="Proteomes" id="UP000318331">
    <property type="component" value="Unassembled WGS sequence"/>
</dbReference>
<dbReference type="Pfam" id="PF05140">
    <property type="entry name" value="ResB"/>
    <property type="match status" value="1"/>
</dbReference>
<feature type="domain" description="ResB-like" evidence="7">
    <location>
        <begin position="37"/>
        <end position="528"/>
    </location>
</feature>
<evidence type="ECO:0000313" key="9">
    <source>
        <dbReference type="Proteomes" id="UP000318331"/>
    </source>
</evidence>
<gene>
    <name evidence="8" type="ORF">FB466_1917</name>
</gene>
<feature type="transmembrane region" description="Helical" evidence="6">
    <location>
        <begin position="201"/>
        <end position="222"/>
    </location>
</feature>
<dbReference type="EMBL" id="VFPN01000002">
    <property type="protein sequence ID" value="TQM63644.1"/>
    <property type="molecule type" value="Genomic_DNA"/>
</dbReference>
<dbReference type="PANTHER" id="PTHR31566:SF0">
    <property type="entry name" value="CYTOCHROME C BIOGENESIS PROTEIN CCS1, CHLOROPLASTIC"/>
    <property type="match status" value="1"/>
</dbReference>
<evidence type="ECO:0000259" key="7">
    <source>
        <dbReference type="Pfam" id="PF05140"/>
    </source>
</evidence>
<accession>A0A543HZ66</accession>
<name>A0A543HZ66_9MICO</name>
<dbReference type="InterPro" id="IPR023494">
    <property type="entry name" value="Cyt_c_bgen_Ccs1/CcsB/ResB"/>
</dbReference>
<feature type="transmembrane region" description="Helical" evidence="6">
    <location>
        <begin position="476"/>
        <end position="495"/>
    </location>
</feature>
<dbReference type="GO" id="GO:0016020">
    <property type="term" value="C:membrane"/>
    <property type="evidence" value="ECO:0007669"/>
    <property type="project" value="UniProtKB-SubCell"/>
</dbReference>
<dbReference type="PANTHER" id="PTHR31566">
    <property type="entry name" value="CYTOCHROME C BIOGENESIS PROTEIN CCS1, CHLOROPLASTIC"/>
    <property type="match status" value="1"/>
</dbReference>
<sequence>MTRPSDHIDSTPGSNASPVGLGFGGYLRWFWRQLTSMRVAILLLLLLAVAAIPGSILPQRGADPNGVTQYQSQNPDLFKVLDAFPIQAFDVYSSVWFSAIYLLLFVSLIGCVLPRTKHHWQAMRSRPPRTPSRLGRMAGFTETELRNDEATAAEAAQVAEQAVEQARGLLKRQRYRTEVYRQGQSVSVSAERGYLRETGNLVFHGALVGVLITVGLGGGFGYQGQRTLVEGETNVNALIDYDSFTPGRFFDDSSLPPFSVRLDTFDVTYVTPDDGKPAALGQATDFTAHVTVFDTDGTERKETVKVNQPLRINGTNIYLLGNGYAPTITVRNAEGVSVFHESVPFLPQGADLTSLGVLKIPYGLGEEQVGMMGFFYPTQVELESGAYSSNYPDLINPLLTLDVFTGDLGINDGVPQSVYSLNQDKLTKLTGRGTEKKSLELRIGDTVDLPNGLGTVTLDAVPRFVSFDLHQNPAQGWVLFFALLATTGLLTSLFIPRRRVWVKATPVEGGVRIEYAALARGDDPTLEGAVADLVAKHRESLG</sequence>
<evidence type="ECO:0000256" key="5">
    <source>
        <dbReference type="ARBA" id="ARBA00023136"/>
    </source>
</evidence>
<evidence type="ECO:0000256" key="6">
    <source>
        <dbReference type="SAM" id="Phobius"/>
    </source>
</evidence>
<keyword evidence="5 6" id="KW-0472">Membrane</keyword>
<keyword evidence="2 6" id="KW-0812">Transmembrane</keyword>
<protein>
    <submittedName>
        <fullName evidence="8">Cytochrome c biogenesis protein</fullName>
    </submittedName>
</protein>
<dbReference type="RefSeq" id="WP_141917825.1">
    <property type="nucleotide sequence ID" value="NZ_BAAAYS010000015.1"/>
</dbReference>
<feature type="transmembrane region" description="Helical" evidence="6">
    <location>
        <begin position="95"/>
        <end position="114"/>
    </location>
</feature>
<dbReference type="OrthoDB" id="3949537at2"/>
<dbReference type="InterPro" id="IPR007816">
    <property type="entry name" value="ResB-like_domain"/>
</dbReference>
<evidence type="ECO:0000256" key="1">
    <source>
        <dbReference type="ARBA" id="ARBA00004141"/>
    </source>
</evidence>
<feature type="transmembrane region" description="Helical" evidence="6">
    <location>
        <begin position="39"/>
        <end position="57"/>
    </location>
</feature>
<evidence type="ECO:0000313" key="8">
    <source>
        <dbReference type="EMBL" id="TQM63644.1"/>
    </source>
</evidence>
<dbReference type="AlphaFoldDB" id="A0A543HZ66"/>
<comment type="caution">
    <text evidence="8">The sequence shown here is derived from an EMBL/GenBank/DDBJ whole genome shotgun (WGS) entry which is preliminary data.</text>
</comment>
<dbReference type="GO" id="GO:0017004">
    <property type="term" value="P:cytochrome complex assembly"/>
    <property type="evidence" value="ECO:0007669"/>
    <property type="project" value="UniProtKB-KW"/>
</dbReference>
<keyword evidence="3" id="KW-0201">Cytochrome c-type biogenesis</keyword>
<comment type="subcellular location">
    <subcellularLocation>
        <location evidence="1">Membrane</location>
        <topology evidence="1">Multi-pass membrane protein</topology>
    </subcellularLocation>
</comment>
<evidence type="ECO:0000256" key="4">
    <source>
        <dbReference type="ARBA" id="ARBA00022989"/>
    </source>
</evidence>
<organism evidence="8 9">
    <name type="scientific">Klugiella xanthotipulae</name>
    <dbReference type="NCBI Taxonomy" id="244735"/>
    <lineage>
        <taxon>Bacteria</taxon>
        <taxon>Bacillati</taxon>
        <taxon>Actinomycetota</taxon>
        <taxon>Actinomycetes</taxon>
        <taxon>Micrococcales</taxon>
        <taxon>Microbacteriaceae</taxon>
        <taxon>Klugiella</taxon>
    </lineage>
</organism>
<evidence type="ECO:0000256" key="2">
    <source>
        <dbReference type="ARBA" id="ARBA00022692"/>
    </source>
</evidence>
<keyword evidence="9" id="KW-1185">Reference proteome</keyword>
<proteinExistence type="predicted"/>